<dbReference type="Pfam" id="PF01471">
    <property type="entry name" value="PG_binding_1"/>
    <property type="match status" value="1"/>
</dbReference>
<dbReference type="OrthoDB" id="9808890at2"/>
<evidence type="ECO:0000256" key="2">
    <source>
        <dbReference type="ARBA" id="ARBA00022670"/>
    </source>
</evidence>
<dbReference type="SUPFAM" id="SSF54001">
    <property type="entry name" value="Cysteine proteinases"/>
    <property type="match status" value="1"/>
</dbReference>
<keyword evidence="3 7" id="KW-0378">Hydrolase</keyword>
<evidence type="ECO:0000259" key="6">
    <source>
        <dbReference type="PROSITE" id="PS51935"/>
    </source>
</evidence>
<feature type="domain" description="NlpC/P60" evidence="6">
    <location>
        <begin position="101"/>
        <end position="222"/>
    </location>
</feature>
<dbReference type="RefSeq" id="WP_093730835.1">
    <property type="nucleotide sequence ID" value="NZ_FMYW01000012.1"/>
</dbReference>
<protein>
    <submittedName>
        <fullName evidence="7">Cell wall-associated hydrolase, NlpC family</fullName>
    </submittedName>
</protein>
<keyword evidence="4" id="KW-0788">Thiol protease</keyword>
<dbReference type="InterPro" id="IPR002477">
    <property type="entry name" value="Peptidoglycan-bd-like"/>
</dbReference>
<feature type="signal peptide" evidence="5">
    <location>
        <begin position="1"/>
        <end position="25"/>
    </location>
</feature>
<proteinExistence type="inferred from homology"/>
<feature type="chain" id="PRO_5011602830" evidence="5">
    <location>
        <begin position="26"/>
        <end position="223"/>
    </location>
</feature>
<reference evidence="8" key="1">
    <citation type="submission" date="2016-10" db="EMBL/GenBank/DDBJ databases">
        <authorList>
            <person name="Varghese N."/>
            <person name="Submissions S."/>
        </authorList>
    </citation>
    <scope>NUCLEOTIDE SEQUENCE [LARGE SCALE GENOMIC DNA]</scope>
    <source>
        <strain evidence="8">DSM 11005</strain>
    </source>
</reference>
<dbReference type="InterPro" id="IPR036366">
    <property type="entry name" value="PGBDSf"/>
</dbReference>
<comment type="similarity">
    <text evidence="1">Belongs to the peptidase C40 family.</text>
</comment>
<dbReference type="InterPro" id="IPR038765">
    <property type="entry name" value="Papain-like_cys_pep_sf"/>
</dbReference>
<dbReference type="PANTHER" id="PTHR47053:SF1">
    <property type="entry name" value="MUREIN DD-ENDOPEPTIDASE MEPH-RELATED"/>
    <property type="match status" value="1"/>
</dbReference>
<dbReference type="SUPFAM" id="SSF47090">
    <property type="entry name" value="PGBD-like"/>
    <property type="match status" value="1"/>
</dbReference>
<sequence length="223" mass="24269">MYFRKLATFVAAAALSCFSFSTAFADFAVGDRGMEVIEIQKQLAVLHYNVGEIDGVFGPATEKAVKDFQTAKGLKVDGVVNDATYRNLLNKELPPDRYGNHMMTRNILKTAFSMLGVPYSFGGMSPGGFDCSGFVCYVYGKAGISLPRMADSQYYSLTHIPRANLQSGDLVFFETYCPGPSHVGIYIGDGKFIHASSSKGITVSEVFTGYWGARYLGAGRAYN</sequence>
<dbReference type="GO" id="GO:0006508">
    <property type="term" value="P:proteolysis"/>
    <property type="evidence" value="ECO:0007669"/>
    <property type="project" value="UniProtKB-KW"/>
</dbReference>
<dbReference type="Gene3D" id="1.10.101.10">
    <property type="entry name" value="PGBD-like superfamily/PGBD"/>
    <property type="match status" value="1"/>
</dbReference>
<evidence type="ECO:0000256" key="4">
    <source>
        <dbReference type="ARBA" id="ARBA00022807"/>
    </source>
</evidence>
<dbReference type="InterPro" id="IPR036365">
    <property type="entry name" value="PGBD-like_sf"/>
</dbReference>
<gene>
    <name evidence="7" type="ORF">SAMN04487864_11226</name>
</gene>
<evidence type="ECO:0000313" key="8">
    <source>
        <dbReference type="Proteomes" id="UP000198943"/>
    </source>
</evidence>
<dbReference type="PANTHER" id="PTHR47053">
    <property type="entry name" value="MUREIN DD-ENDOPEPTIDASE MEPH-RELATED"/>
    <property type="match status" value="1"/>
</dbReference>
<dbReference type="InterPro" id="IPR000064">
    <property type="entry name" value="NLP_P60_dom"/>
</dbReference>
<dbReference type="Pfam" id="PF00877">
    <property type="entry name" value="NLPC_P60"/>
    <property type="match status" value="1"/>
</dbReference>
<name>A0A1G6N795_9FIRM</name>
<dbReference type="GO" id="GO:0008234">
    <property type="term" value="F:cysteine-type peptidase activity"/>
    <property type="evidence" value="ECO:0007669"/>
    <property type="project" value="UniProtKB-KW"/>
</dbReference>
<evidence type="ECO:0000313" key="7">
    <source>
        <dbReference type="EMBL" id="SDC63126.1"/>
    </source>
</evidence>
<evidence type="ECO:0000256" key="3">
    <source>
        <dbReference type="ARBA" id="ARBA00022801"/>
    </source>
</evidence>
<keyword evidence="5" id="KW-0732">Signal</keyword>
<evidence type="ECO:0000256" key="5">
    <source>
        <dbReference type="SAM" id="SignalP"/>
    </source>
</evidence>
<dbReference type="Proteomes" id="UP000198943">
    <property type="component" value="Unassembled WGS sequence"/>
</dbReference>
<evidence type="ECO:0000256" key="1">
    <source>
        <dbReference type="ARBA" id="ARBA00007074"/>
    </source>
</evidence>
<dbReference type="PROSITE" id="PS51935">
    <property type="entry name" value="NLPC_P60"/>
    <property type="match status" value="1"/>
</dbReference>
<keyword evidence="8" id="KW-1185">Reference proteome</keyword>
<organism evidence="7 8">
    <name type="scientific">Succiniclasticum ruminis</name>
    <dbReference type="NCBI Taxonomy" id="40841"/>
    <lineage>
        <taxon>Bacteria</taxon>
        <taxon>Bacillati</taxon>
        <taxon>Bacillota</taxon>
        <taxon>Negativicutes</taxon>
        <taxon>Acidaminococcales</taxon>
        <taxon>Acidaminococcaceae</taxon>
        <taxon>Succiniclasticum</taxon>
    </lineage>
</organism>
<dbReference type="InterPro" id="IPR051202">
    <property type="entry name" value="Peptidase_C40"/>
</dbReference>
<dbReference type="Gene3D" id="3.90.1720.10">
    <property type="entry name" value="endopeptidase domain like (from Nostoc punctiforme)"/>
    <property type="match status" value="1"/>
</dbReference>
<keyword evidence="2" id="KW-0645">Protease</keyword>
<dbReference type="PROSITE" id="PS51257">
    <property type="entry name" value="PROKAR_LIPOPROTEIN"/>
    <property type="match status" value="1"/>
</dbReference>
<dbReference type="AlphaFoldDB" id="A0A1G6N795"/>
<accession>A0A1G6N795</accession>
<dbReference type="EMBL" id="FMYW01000012">
    <property type="protein sequence ID" value="SDC63126.1"/>
    <property type="molecule type" value="Genomic_DNA"/>
</dbReference>